<dbReference type="InterPro" id="IPR023606">
    <property type="entry name" value="CoA-Trfase_III_dom_1_sf"/>
</dbReference>
<dbReference type="Pfam" id="PF02515">
    <property type="entry name" value="CoA_transf_3"/>
    <property type="match status" value="1"/>
</dbReference>
<dbReference type="PANTHER" id="PTHR48228">
    <property type="entry name" value="SUCCINYL-COA--D-CITRAMALATE COA-TRANSFERASE"/>
    <property type="match status" value="1"/>
</dbReference>
<dbReference type="GO" id="GO:0016740">
    <property type="term" value="F:transferase activity"/>
    <property type="evidence" value="ECO:0007669"/>
    <property type="project" value="UniProtKB-KW"/>
</dbReference>
<dbReference type="RefSeq" id="WP_180153374.1">
    <property type="nucleotide sequence ID" value="NZ_JACCEM010000001.1"/>
</dbReference>
<organism evidence="2 3">
    <name type="scientific">Parapusillimonas granuli</name>
    <dbReference type="NCBI Taxonomy" id="380911"/>
    <lineage>
        <taxon>Bacteria</taxon>
        <taxon>Pseudomonadati</taxon>
        <taxon>Pseudomonadota</taxon>
        <taxon>Betaproteobacteria</taxon>
        <taxon>Burkholderiales</taxon>
        <taxon>Alcaligenaceae</taxon>
        <taxon>Parapusillimonas</taxon>
    </lineage>
</organism>
<reference evidence="2 3" key="1">
    <citation type="submission" date="2020-07" db="EMBL/GenBank/DDBJ databases">
        <title>Taxonomic revisions and descriptions of new bacterial species based on genomic comparisons in the high-G+C-content subgroup of the family Alcaligenaceae.</title>
        <authorList>
            <person name="Szabo A."/>
            <person name="Felfoldi T."/>
        </authorList>
    </citation>
    <scope>NUCLEOTIDE SEQUENCE [LARGE SCALE GENOMIC DNA]</scope>
    <source>
        <strain evidence="2 3">LMG 24012</strain>
    </source>
</reference>
<evidence type="ECO:0000313" key="3">
    <source>
        <dbReference type="Proteomes" id="UP000559809"/>
    </source>
</evidence>
<dbReference type="Proteomes" id="UP000559809">
    <property type="component" value="Unassembled WGS sequence"/>
</dbReference>
<dbReference type="InterPro" id="IPR044855">
    <property type="entry name" value="CoA-Trfase_III_dom3_sf"/>
</dbReference>
<evidence type="ECO:0000313" key="2">
    <source>
        <dbReference type="EMBL" id="NYT48106.1"/>
    </source>
</evidence>
<accession>A0A853G100</accession>
<dbReference type="InterPro" id="IPR003673">
    <property type="entry name" value="CoA-Trfase_fam_III"/>
</dbReference>
<proteinExistence type="predicted"/>
<sequence length="392" mass="42602">MSATTPEGKGARARRPLEGIRVIDMSRLAPGPYCSMLLADLGAEVIVVGGGRAGNPIVTFSRGKHFIKLDLKAPEGREALQRLCRTADVFLESFRPGVSDRLGAGYEALKEINPRLIYCSLTGYGQEGPLAQEAGHDLSYLALTGVMGAIGPKDGPPSAPLNLLADFASGSFIAALGIVTALFDRTRTGTGQYIDTAMIDGCLSLMAMHWPVWKTPILPERGDGLLAGGAPYYRCYRCADGKYISVGALETQFFTNLWAVMMGTPTPDHMDMRVWPDIRKAFEDTFILKPRDEWTRLFEGKDACVMPVLAPDEVWSHPHIAQRHADSSPDNVPVVPRFGGAPFQPPATDTTDRSDEILASAGLTPEQIALASPESERNRIPSRTWPPKMTSF</sequence>
<evidence type="ECO:0000256" key="1">
    <source>
        <dbReference type="SAM" id="MobiDB-lite"/>
    </source>
</evidence>
<dbReference type="AlphaFoldDB" id="A0A853G100"/>
<gene>
    <name evidence="2" type="ORF">H0A72_02170</name>
</gene>
<keyword evidence="3" id="KW-1185">Reference proteome</keyword>
<dbReference type="SUPFAM" id="SSF89796">
    <property type="entry name" value="CoA-transferase family III (CaiB/BaiF)"/>
    <property type="match status" value="1"/>
</dbReference>
<dbReference type="Gene3D" id="3.30.1540.10">
    <property type="entry name" value="formyl-coa transferase, domain 3"/>
    <property type="match status" value="1"/>
</dbReference>
<dbReference type="InterPro" id="IPR050509">
    <property type="entry name" value="CoA-transferase_III"/>
</dbReference>
<keyword evidence="2" id="KW-0808">Transferase</keyword>
<protein>
    <submittedName>
        <fullName evidence="2">CoA transferase</fullName>
    </submittedName>
</protein>
<dbReference type="Gene3D" id="3.40.50.10540">
    <property type="entry name" value="Crotonobetainyl-coa:carnitine coa-transferase, domain 1"/>
    <property type="match status" value="1"/>
</dbReference>
<feature type="region of interest" description="Disordered" evidence="1">
    <location>
        <begin position="363"/>
        <end position="392"/>
    </location>
</feature>
<comment type="caution">
    <text evidence="2">The sequence shown here is derived from an EMBL/GenBank/DDBJ whole genome shotgun (WGS) entry which is preliminary data.</text>
</comment>
<dbReference type="EMBL" id="JACCEM010000001">
    <property type="protein sequence ID" value="NYT48106.1"/>
    <property type="molecule type" value="Genomic_DNA"/>
</dbReference>
<dbReference type="PANTHER" id="PTHR48228:SF5">
    <property type="entry name" value="ALPHA-METHYLACYL-COA RACEMASE"/>
    <property type="match status" value="1"/>
</dbReference>
<name>A0A853G100_9BURK</name>